<keyword evidence="1" id="KW-1133">Transmembrane helix</keyword>
<name>A0A6P2PEN8_BURL3</name>
<dbReference type="RefSeq" id="WP_174970439.1">
    <property type="nucleotide sequence ID" value="NZ_CABVPS010000022.1"/>
</dbReference>
<evidence type="ECO:0000313" key="3">
    <source>
        <dbReference type="Proteomes" id="UP000494174"/>
    </source>
</evidence>
<dbReference type="EMBL" id="CABVPU010000020">
    <property type="protein sequence ID" value="VWC00136.1"/>
    <property type="molecule type" value="Genomic_DNA"/>
</dbReference>
<reference evidence="2 3" key="1">
    <citation type="submission" date="2019-09" db="EMBL/GenBank/DDBJ databases">
        <authorList>
            <person name="Depoorter E."/>
        </authorList>
    </citation>
    <scope>NUCLEOTIDE SEQUENCE [LARGE SCALE GENOMIC DNA]</scope>
    <source>
        <strain evidence="2">R-15945</strain>
    </source>
</reference>
<evidence type="ECO:0000256" key="1">
    <source>
        <dbReference type="SAM" id="Phobius"/>
    </source>
</evidence>
<proteinExistence type="predicted"/>
<dbReference type="AlphaFoldDB" id="A0A6P2PEN8"/>
<feature type="transmembrane region" description="Helical" evidence="1">
    <location>
        <begin position="27"/>
        <end position="53"/>
    </location>
</feature>
<keyword evidence="1" id="KW-0812">Transmembrane</keyword>
<sequence>MNSTSSRATFAETAQVDDPRYLVDGSVMMASGMAAPILASVAWMNALAGTVAAREIVSKHGCRCRHNW</sequence>
<evidence type="ECO:0000313" key="2">
    <source>
        <dbReference type="EMBL" id="VWC00136.1"/>
    </source>
</evidence>
<accession>A0A6P2PEN8</accession>
<protein>
    <submittedName>
        <fullName evidence="2">Thiazole biosynthesis protein ThiJ</fullName>
    </submittedName>
</protein>
<keyword evidence="1" id="KW-0472">Membrane</keyword>
<dbReference type="Proteomes" id="UP000494174">
    <property type="component" value="Unassembled WGS sequence"/>
</dbReference>
<gene>
    <name evidence="2" type="ORF">BLA15945_04856</name>
</gene>
<organism evidence="2 3">
    <name type="scientific">Burkholderia lata (strain ATCC 17760 / DSM 23089 / LMG 22485 / NCIMB 9086 / R18194 / 383)</name>
    <dbReference type="NCBI Taxonomy" id="482957"/>
    <lineage>
        <taxon>Bacteria</taxon>
        <taxon>Pseudomonadati</taxon>
        <taxon>Pseudomonadota</taxon>
        <taxon>Betaproteobacteria</taxon>
        <taxon>Burkholderiales</taxon>
        <taxon>Burkholderiaceae</taxon>
        <taxon>Burkholderia</taxon>
        <taxon>Burkholderia cepacia complex</taxon>
    </lineage>
</organism>